<reference evidence="1" key="1">
    <citation type="journal article" date="2020" name="mSystems">
        <title>Genome- and Community-Level Interaction Insights into Carbon Utilization and Element Cycling Functions of Hydrothermarchaeota in Hydrothermal Sediment.</title>
        <authorList>
            <person name="Zhou Z."/>
            <person name="Liu Y."/>
            <person name="Xu W."/>
            <person name="Pan J."/>
            <person name="Luo Z.H."/>
            <person name="Li M."/>
        </authorList>
    </citation>
    <scope>NUCLEOTIDE SEQUENCE [LARGE SCALE GENOMIC DNA]</scope>
    <source>
        <strain evidence="1">SpSt-594</strain>
    </source>
</reference>
<dbReference type="EMBL" id="DSZH01000065">
    <property type="protein sequence ID" value="HGU47204.1"/>
    <property type="molecule type" value="Genomic_DNA"/>
</dbReference>
<sequence length="165" mass="19800">MKDKLPEFFFTKEEMVKDLLAITPIKPEDVVLDAGSGNLVWFKNLPCLPENRRECEIERGCDFYEWKEEVDWVVGNPPFRDKNGKNQIPSWIEKSSTIARKGFAFLINHKVFNCSPPRRLEKLKERGFFLQHIRIVSDKRWFGRYYYLIWGRENKNFVSWELKSY</sequence>
<dbReference type="PROSITE" id="PS00092">
    <property type="entry name" value="N6_MTASE"/>
    <property type="match status" value="1"/>
</dbReference>
<evidence type="ECO:0008006" key="2">
    <source>
        <dbReference type="Google" id="ProtNLM"/>
    </source>
</evidence>
<protein>
    <recommendedName>
        <fullName evidence="2">Methyltransferase</fullName>
    </recommendedName>
</protein>
<gene>
    <name evidence="1" type="ORF">ENT60_01385</name>
</gene>
<dbReference type="GO" id="GO:0003676">
    <property type="term" value="F:nucleic acid binding"/>
    <property type="evidence" value="ECO:0007669"/>
    <property type="project" value="InterPro"/>
</dbReference>
<accession>A0A7C4S134</accession>
<dbReference type="InterPro" id="IPR002052">
    <property type="entry name" value="DNA_methylase_N6_adenine_CS"/>
</dbReference>
<dbReference type="AlphaFoldDB" id="A0A7C4S134"/>
<proteinExistence type="predicted"/>
<evidence type="ECO:0000313" key="1">
    <source>
        <dbReference type="EMBL" id="HGU47204.1"/>
    </source>
</evidence>
<dbReference type="InterPro" id="IPR029063">
    <property type="entry name" value="SAM-dependent_MTases_sf"/>
</dbReference>
<comment type="caution">
    <text evidence="1">The sequence shown here is derived from an EMBL/GenBank/DDBJ whole genome shotgun (WGS) entry which is preliminary data.</text>
</comment>
<dbReference type="GO" id="GO:0008168">
    <property type="term" value="F:methyltransferase activity"/>
    <property type="evidence" value="ECO:0007669"/>
    <property type="project" value="InterPro"/>
</dbReference>
<name>A0A7C4S134_UNCW3</name>
<organism evidence="1">
    <name type="scientific">candidate division WOR-3 bacterium</name>
    <dbReference type="NCBI Taxonomy" id="2052148"/>
    <lineage>
        <taxon>Bacteria</taxon>
        <taxon>Bacteria division WOR-3</taxon>
    </lineage>
</organism>
<dbReference type="GO" id="GO:0032259">
    <property type="term" value="P:methylation"/>
    <property type="evidence" value="ECO:0007669"/>
    <property type="project" value="InterPro"/>
</dbReference>
<dbReference type="SUPFAM" id="SSF53335">
    <property type="entry name" value="S-adenosyl-L-methionine-dependent methyltransferases"/>
    <property type="match status" value="1"/>
</dbReference>